<dbReference type="OrthoDB" id="9797832at2"/>
<evidence type="ECO:0000256" key="1">
    <source>
        <dbReference type="ARBA" id="ARBA00009235"/>
    </source>
</evidence>
<accession>A0A4Y6UTS8</accession>
<organism evidence="3 4">
    <name type="scientific">Saccharibacillus brassicae</name>
    <dbReference type="NCBI Taxonomy" id="2583377"/>
    <lineage>
        <taxon>Bacteria</taxon>
        <taxon>Bacillati</taxon>
        <taxon>Bacillota</taxon>
        <taxon>Bacilli</taxon>
        <taxon>Bacillales</taxon>
        <taxon>Paenibacillaceae</taxon>
        <taxon>Saccharibacillus</taxon>
    </lineage>
</organism>
<dbReference type="PROSITE" id="PS51464">
    <property type="entry name" value="SIS"/>
    <property type="match status" value="1"/>
</dbReference>
<dbReference type="InterPro" id="IPR001347">
    <property type="entry name" value="SIS_dom"/>
</dbReference>
<dbReference type="InterPro" id="IPR046348">
    <property type="entry name" value="SIS_dom_sf"/>
</dbReference>
<dbReference type="KEGG" id="saca:FFV09_02175"/>
<dbReference type="EMBL" id="CP041217">
    <property type="protein sequence ID" value="QDH19776.1"/>
    <property type="molecule type" value="Genomic_DNA"/>
</dbReference>
<proteinExistence type="inferred from homology"/>
<sequence>MGGPLAEPTGTAGFAARIAAELAESVRGIDPAQAESFAEALDRAANVFTAGAGRSGLMGKALAMRLVHAGSQAHVVGETTTPGIGPGDLLVMCSGSGETRTLVPMAEKARELGADVAVLTLKPDSTLAKLATMVVRLPGASKSRENDDYATIQPMGSLFEQTLLLFCDASVLRLMQRRGLDTDRMYGKHANLE</sequence>
<feature type="domain" description="SIS" evidence="2">
    <location>
        <begin position="37"/>
        <end position="180"/>
    </location>
</feature>
<dbReference type="AlphaFoldDB" id="A0A4Y6UTS8"/>
<dbReference type="Pfam" id="PF01380">
    <property type="entry name" value="SIS"/>
    <property type="match status" value="1"/>
</dbReference>
<keyword evidence="4" id="KW-1185">Reference proteome</keyword>
<dbReference type="GO" id="GO:0016853">
    <property type="term" value="F:isomerase activity"/>
    <property type="evidence" value="ECO:0007669"/>
    <property type="project" value="UniProtKB-KW"/>
</dbReference>
<dbReference type="PANTHER" id="PTHR43443">
    <property type="entry name" value="3-HEXULOSE-6-PHOSPHATE ISOMERASE"/>
    <property type="match status" value="1"/>
</dbReference>
<protein>
    <submittedName>
        <fullName evidence="3">6-phospho-3-hexuloisomerase</fullName>
    </submittedName>
</protein>
<dbReference type="NCBIfam" id="TIGR03127">
    <property type="entry name" value="RuMP_HxlB"/>
    <property type="match status" value="1"/>
</dbReference>
<dbReference type="RefSeq" id="WP_141446163.1">
    <property type="nucleotide sequence ID" value="NZ_CP041217.1"/>
</dbReference>
<reference evidence="3 4" key="1">
    <citation type="submission" date="2019-06" db="EMBL/GenBank/DDBJ databases">
        <title>Saccharibacillus brassicae sp. nov., an endophytic bacterium isolated from Chinese cabbage seeds (Brassica pekinensis).</title>
        <authorList>
            <person name="Jiang L."/>
            <person name="Lee J."/>
            <person name="Kim S.W."/>
        </authorList>
    </citation>
    <scope>NUCLEOTIDE SEQUENCE [LARGE SCALE GENOMIC DNA]</scope>
    <source>
        <strain evidence="4">KCTC 43072 / ATSA2</strain>
    </source>
</reference>
<evidence type="ECO:0000313" key="3">
    <source>
        <dbReference type="EMBL" id="QDH19776.1"/>
    </source>
</evidence>
<dbReference type="PANTHER" id="PTHR43443:SF1">
    <property type="entry name" value="3-HEXULOSE-6-PHOSPHATE ISOMERASE"/>
    <property type="match status" value="1"/>
</dbReference>
<dbReference type="CDD" id="cd05005">
    <property type="entry name" value="SIS_PHI"/>
    <property type="match status" value="1"/>
</dbReference>
<evidence type="ECO:0000259" key="2">
    <source>
        <dbReference type="PROSITE" id="PS51464"/>
    </source>
</evidence>
<dbReference type="Gene3D" id="3.40.50.10490">
    <property type="entry name" value="Glucose-6-phosphate isomerase like protein, domain 1"/>
    <property type="match status" value="1"/>
</dbReference>
<dbReference type="Proteomes" id="UP000316968">
    <property type="component" value="Chromosome"/>
</dbReference>
<gene>
    <name evidence="3" type="primary">hxlB</name>
    <name evidence="3" type="ORF">FFV09_02175</name>
</gene>
<comment type="similarity">
    <text evidence="1">Belongs to the SIS family. PHI subfamily.</text>
</comment>
<dbReference type="GO" id="GO:0097367">
    <property type="term" value="F:carbohydrate derivative binding"/>
    <property type="evidence" value="ECO:0007669"/>
    <property type="project" value="InterPro"/>
</dbReference>
<dbReference type="GO" id="GO:1901135">
    <property type="term" value="P:carbohydrate derivative metabolic process"/>
    <property type="evidence" value="ECO:0007669"/>
    <property type="project" value="InterPro"/>
</dbReference>
<dbReference type="InterPro" id="IPR017552">
    <property type="entry name" value="PHI/rmpB"/>
</dbReference>
<dbReference type="SUPFAM" id="SSF53697">
    <property type="entry name" value="SIS domain"/>
    <property type="match status" value="1"/>
</dbReference>
<name>A0A4Y6UTS8_SACBS</name>
<keyword evidence="3" id="KW-0413">Isomerase</keyword>
<evidence type="ECO:0000313" key="4">
    <source>
        <dbReference type="Proteomes" id="UP000316968"/>
    </source>
</evidence>